<dbReference type="AlphaFoldDB" id="Q7VFD5"/>
<evidence type="ECO:0000256" key="1">
    <source>
        <dbReference type="SAM" id="SignalP"/>
    </source>
</evidence>
<feature type="chain" id="PRO_5004294500" description="Outer membrane protein" evidence="1">
    <location>
        <begin position="21"/>
        <end position="379"/>
    </location>
</feature>
<dbReference type="NCBIfam" id="NF033922">
    <property type="entry name" value="opr_porin_1"/>
    <property type="match status" value="1"/>
</dbReference>
<evidence type="ECO:0000313" key="2">
    <source>
        <dbReference type="EMBL" id="AAP78339.1"/>
    </source>
</evidence>
<dbReference type="eggNOG" id="ENOG5033PK2">
    <property type="taxonomic scope" value="Bacteria"/>
</dbReference>
<dbReference type="InterPro" id="IPR003678">
    <property type="entry name" value="Put_OMP"/>
</dbReference>
<dbReference type="EMBL" id="AE017125">
    <property type="protein sequence ID" value="AAP78339.1"/>
    <property type="molecule type" value="Genomic_DNA"/>
</dbReference>
<dbReference type="HOGENOM" id="CLU_731092_0_0_7"/>
<keyword evidence="1" id="KW-0732">Signal</keyword>
<gene>
    <name evidence="2" type="ordered locus">HH_1742</name>
</gene>
<sequence>MRKLIVIVVCVLSLSEIANANNLARYLLAGHPSGHMGIYYQYMTSAAPGFLDANVSLAYQTQRLRGLAFGGSMWAATKLFQVHNGDFSKVKENYILTEAYASFVNPNRISMYAGRFKTDSEWIKHYTQGAAVTYEDVENLKVDFIWAWKNAYVTDYRMDRFRNPFGGMGAMYLGATITLPESPLQITPYVYAAPGDFTSFALKVLVAVPAGNAILYGKMHFLSFVSANKDRVIDTQTAGGDGGFVWLEGGAKWLGLNTGGGVISVSQNGARGIDSFGQSSYFERREGLFYNNATTLYGFLEYDLKQYVQLDGAIRHTTIGSKNIFNWEVGITSEPQNNIKIGAKIIGMINNADFTLDNSIFAADGKNYLLTRVFGRVSF</sequence>
<dbReference type="Proteomes" id="UP000002495">
    <property type="component" value="Chromosome"/>
</dbReference>
<evidence type="ECO:0000313" key="3">
    <source>
        <dbReference type="Proteomes" id="UP000002495"/>
    </source>
</evidence>
<dbReference type="OrthoDB" id="5319022at2"/>
<dbReference type="KEGG" id="hhe:HH_1742"/>
<dbReference type="STRING" id="235279.HH_1742"/>
<feature type="signal peptide" evidence="1">
    <location>
        <begin position="1"/>
        <end position="20"/>
    </location>
</feature>
<keyword evidence="3" id="KW-1185">Reference proteome</keyword>
<reference evidence="2 3" key="1">
    <citation type="journal article" date="2003" name="Proc. Natl. Acad. Sci. U.S.A.">
        <title>The complete genome sequence of the carcinogenic bacterium Helicobacter hepaticus.</title>
        <authorList>
            <person name="Suerbaum S."/>
            <person name="Josenhans C."/>
            <person name="Sterzenbach T."/>
            <person name="Drescher B."/>
            <person name="Brandt P."/>
            <person name="Bell M."/>
            <person name="Droege M."/>
            <person name="Fartmann B."/>
            <person name="Fischer H.-P."/>
            <person name="Ge Z."/>
            <person name="Hoerster A."/>
            <person name="Holland R."/>
            <person name="Klein K."/>
            <person name="Koenig J."/>
            <person name="Macko L."/>
            <person name="Mendz G.L."/>
            <person name="Nyakatura G."/>
            <person name="Schauer D.B."/>
            <person name="Shen Z."/>
            <person name="Weber J."/>
            <person name="Frosch M."/>
            <person name="Fox J.G."/>
        </authorList>
    </citation>
    <scope>NUCLEOTIDE SEQUENCE [LARGE SCALE GENOMIC DNA]</scope>
    <source>
        <strain evidence="3">ATCC 51449 / 3B1</strain>
    </source>
</reference>
<evidence type="ECO:0008006" key="4">
    <source>
        <dbReference type="Google" id="ProtNLM"/>
    </source>
</evidence>
<accession>Q7VFD5</accession>
<name>Q7VFD5_HELHP</name>
<organism evidence="2 3">
    <name type="scientific">Helicobacter hepaticus (strain ATCC 51449 / 3B1)</name>
    <dbReference type="NCBI Taxonomy" id="235279"/>
    <lineage>
        <taxon>Bacteria</taxon>
        <taxon>Pseudomonadati</taxon>
        <taxon>Campylobacterota</taxon>
        <taxon>Epsilonproteobacteria</taxon>
        <taxon>Campylobacterales</taxon>
        <taxon>Helicobacteraceae</taxon>
        <taxon>Helicobacter</taxon>
    </lineage>
</organism>
<proteinExistence type="predicted"/>
<dbReference type="RefSeq" id="WP_011116581.1">
    <property type="nucleotide sequence ID" value="NC_004917.1"/>
</dbReference>
<dbReference type="Pfam" id="PF02521">
    <property type="entry name" value="HP_OMP_2"/>
    <property type="match status" value="1"/>
</dbReference>
<protein>
    <recommendedName>
        <fullName evidence="4">Outer membrane protein</fullName>
    </recommendedName>
</protein>